<feature type="coiled-coil region" evidence="1">
    <location>
        <begin position="165"/>
        <end position="192"/>
    </location>
</feature>
<feature type="transmembrane region" description="Helical" evidence="2">
    <location>
        <begin position="417"/>
        <end position="437"/>
    </location>
</feature>
<dbReference type="NCBIfam" id="TIGR03007">
    <property type="entry name" value="pepcterm_ChnLen"/>
    <property type="match status" value="1"/>
</dbReference>
<reference evidence="4" key="1">
    <citation type="journal article" date="2019" name="Int. J. Syst. Evol. Microbiol.">
        <title>The Global Catalogue of Microorganisms (GCM) 10K type strain sequencing project: providing services to taxonomists for standard genome sequencing and annotation.</title>
        <authorList>
            <consortium name="The Broad Institute Genomics Platform"/>
            <consortium name="The Broad Institute Genome Sequencing Center for Infectious Disease"/>
            <person name="Wu L."/>
            <person name="Ma J."/>
        </authorList>
    </citation>
    <scope>NUCLEOTIDE SEQUENCE [LARGE SCALE GENOMIC DNA]</scope>
    <source>
        <strain evidence="4">KCTC 42739</strain>
    </source>
</reference>
<keyword evidence="2" id="KW-0472">Membrane</keyword>
<comment type="caution">
    <text evidence="3">The sequence shown here is derived from an EMBL/GenBank/DDBJ whole genome shotgun (WGS) entry which is preliminary data.</text>
</comment>
<dbReference type="PANTHER" id="PTHR32309">
    <property type="entry name" value="TYROSINE-PROTEIN KINASE"/>
    <property type="match status" value="1"/>
</dbReference>
<keyword evidence="2" id="KW-1133">Transmembrane helix</keyword>
<sequence>MNGLYDELHLALHAIWTRRWLAMAVAWVIAILGWLGVSQIPNSYESRARVFVQMQTILPSKVGITAIDQQKDVDRVRQTLTSAVNLEKVVRGTDLANTVQTDRDVADRVAGLQKAITVTAQQDNLFEITAKGSSPKITRSIVQKLIDIFVEENLAGDRDETTQTLGFLDAQLEQRQKQLQDAEAKRTDFQNRYMGSLPGTGSLTDRMGTARTQMAQVESDLAAAQSSLAAVNGQMAGTPQSIPGVGGAAAAAGPARARLNLIQGQIAEARGRGYTDNHPDMIALKNQLGAAQAAARSEPMAGGGGAGGSPNPLYLSLRSMQAEKQSQVAALTMRKMQLQNDLDTINSKLAGDPAVAAEQSQIERNYTVLKDQYDKMLADREDIKLRGQAQTQTDAIKFSVIDPPTSPRVPTAPNRPLLLTGVLVAAIFGGIGAAFALGQLRTTFATAGRLEKASGMPVIGSIGEMVTRAQNADRRRKLLYFGGGAAALAVAYVALLGVEMISRGLAA</sequence>
<keyword evidence="2" id="KW-0812">Transmembrane</keyword>
<evidence type="ECO:0000313" key="4">
    <source>
        <dbReference type="Proteomes" id="UP001595713"/>
    </source>
</evidence>
<keyword evidence="4" id="KW-1185">Reference proteome</keyword>
<keyword evidence="1" id="KW-0175">Coiled coil</keyword>
<dbReference type="InterPro" id="IPR014345">
    <property type="entry name" value="XrtA_polysacc_chain"/>
</dbReference>
<organism evidence="3 4">
    <name type="scientific">Sphingomonas hylomeconis</name>
    <dbReference type="NCBI Taxonomy" id="1395958"/>
    <lineage>
        <taxon>Bacteria</taxon>
        <taxon>Pseudomonadati</taxon>
        <taxon>Pseudomonadota</taxon>
        <taxon>Alphaproteobacteria</taxon>
        <taxon>Sphingomonadales</taxon>
        <taxon>Sphingomonadaceae</taxon>
        <taxon>Sphingomonas</taxon>
    </lineage>
</organism>
<feature type="transmembrane region" description="Helical" evidence="2">
    <location>
        <begin position="478"/>
        <end position="498"/>
    </location>
</feature>
<evidence type="ECO:0000256" key="2">
    <source>
        <dbReference type="SAM" id="Phobius"/>
    </source>
</evidence>
<protein>
    <submittedName>
        <fullName evidence="3">XrtA system polysaccharide chain length determinant</fullName>
    </submittedName>
</protein>
<dbReference type="EMBL" id="JBHRXP010000004">
    <property type="protein sequence ID" value="MFC3580551.1"/>
    <property type="molecule type" value="Genomic_DNA"/>
</dbReference>
<proteinExistence type="predicted"/>
<dbReference type="InterPro" id="IPR050445">
    <property type="entry name" value="Bact_polysacc_biosynth/exp"/>
</dbReference>
<accession>A0ABV7SW62</accession>
<gene>
    <name evidence="3" type="ORF">ACFONA_10285</name>
</gene>
<name>A0ABV7SW62_9SPHN</name>
<evidence type="ECO:0000313" key="3">
    <source>
        <dbReference type="EMBL" id="MFC3580551.1"/>
    </source>
</evidence>
<dbReference type="Proteomes" id="UP001595713">
    <property type="component" value="Unassembled WGS sequence"/>
</dbReference>
<evidence type="ECO:0000256" key="1">
    <source>
        <dbReference type="SAM" id="Coils"/>
    </source>
</evidence>
<dbReference type="PANTHER" id="PTHR32309:SF13">
    <property type="entry name" value="FERRIC ENTEROBACTIN TRANSPORT PROTEIN FEPE"/>
    <property type="match status" value="1"/>
</dbReference>
<feature type="transmembrane region" description="Helical" evidence="2">
    <location>
        <begin position="20"/>
        <end position="37"/>
    </location>
</feature>
<dbReference type="RefSeq" id="WP_261294873.1">
    <property type="nucleotide sequence ID" value="NZ_JANQBK010000011.1"/>
</dbReference>